<reference evidence="2 3" key="1">
    <citation type="journal article" date="2014" name="Int. J. Syst. Evol. Microbiol.">
        <title>Complete genome sequence of Corynebacterium casei LMG S-19264T (=DSM 44701T), isolated from a smear-ripened cheese.</title>
        <authorList>
            <consortium name="US DOE Joint Genome Institute (JGI-PGF)"/>
            <person name="Walter F."/>
            <person name="Albersmeier A."/>
            <person name="Kalinowski J."/>
            <person name="Ruckert C."/>
        </authorList>
    </citation>
    <scope>NUCLEOTIDE SEQUENCE [LARGE SCALE GENOMIC DNA]</scope>
    <source>
        <strain evidence="2 3">CGMCC 1.16330</strain>
    </source>
</reference>
<dbReference type="EMBL" id="BMKS01000001">
    <property type="protein sequence ID" value="GGG17972.1"/>
    <property type="molecule type" value="Genomic_DNA"/>
</dbReference>
<organism evidence="2 3">
    <name type="scientific">Caldovatus sediminis</name>
    <dbReference type="NCBI Taxonomy" id="2041189"/>
    <lineage>
        <taxon>Bacteria</taxon>
        <taxon>Pseudomonadati</taxon>
        <taxon>Pseudomonadota</taxon>
        <taxon>Alphaproteobacteria</taxon>
        <taxon>Acetobacterales</taxon>
        <taxon>Roseomonadaceae</taxon>
        <taxon>Caldovatus</taxon>
    </lineage>
</organism>
<keyword evidence="3" id="KW-1185">Reference proteome</keyword>
<name>A0A8J3EAY3_9PROT</name>
<proteinExistence type="predicted"/>
<dbReference type="AlphaFoldDB" id="A0A8J3EAY3"/>
<accession>A0A8J3EAY3</accession>
<evidence type="ECO:0000313" key="2">
    <source>
        <dbReference type="EMBL" id="GGG17972.1"/>
    </source>
</evidence>
<dbReference type="Proteomes" id="UP000597507">
    <property type="component" value="Unassembled WGS sequence"/>
</dbReference>
<protein>
    <submittedName>
        <fullName evidence="2">Uncharacterized protein</fullName>
    </submittedName>
</protein>
<sequence length="96" mass="9740">MVLLGGGVVLGLGGCGDSRREDCERARREMRPDAEEICARVTSSTRSRPYYGGGSWFFGRSAGAAAQGTGLSDAGRAATSSRGGFGGTGSRFASGA</sequence>
<feature type="region of interest" description="Disordered" evidence="1">
    <location>
        <begin position="66"/>
        <end position="96"/>
    </location>
</feature>
<comment type="caution">
    <text evidence="2">The sequence shown here is derived from an EMBL/GenBank/DDBJ whole genome shotgun (WGS) entry which is preliminary data.</text>
</comment>
<evidence type="ECO:0000256" key="1">
    <source>
        <dbReference type="SAM" id="MobiDB-lite"/>
    </source>
</evidence>
<gene>
    <name evidence="2" type="ORF">GCM10010964_02750</name>
</gene>
<evidence type="ECO:0000313" key="3">
    <source>
        <dbReference type="Proteomes" id="UP000597507"/>
    </source>
</evidence>